<dbReference type="PIRSF" id="PIRSF000422">
    <property type="entry name" value="N-terminal-AcTrfase-A_aux_su"/>
    <property type="match status" value="1"/>
</dbReference>
<evidence type="ECO:0000256" key="2">
    <source>
        <dbReference type="ARBA" id="ARBA00022803"/>
    </source>
</evidence>
<dbReference type="InterPro" id="IPR011990">
    <property type="entry name" value="TPR-like_helical_dom_sf"/>
</dbReference>
<dbReference type="SMART" id="SM00028">
    <property type="entry name" value="TPR"/>
    <property type="match status" value="5"/>
</dbReference>
<dbReference type="InterPro" id="IPR019734">
    <property type="entry name" value="TPR_rpt"/>
</dbReference>
<dbReference type="Gene3D" id="1.25.40.1010">
    <property type="match status" value="1"/>
</dbReference>
<keyword evidence="2" id="KW-0802">TPR repeat</keyword>
<name>A0A2T9YSR3_9FUNG</name>
<dbReference type="STRING" id="133385.A0A2T9YSR3"/>
<dbReference type="SUPFAM" id="SSF48452">
    <property type="entry name" value="TPR-like"/>
    <property type="match status" value="2"/>
</dbReference>
<evidence type="ECO:0000313" key="5">
    <source>
        <dbReference type="Proteomes" id="UP000245383"/>
    </source>
</evidence>
<dbReference type="Proteomes" id="UP000245383">
    <property type="component" value="Unassembled WGS sequence"/>
</dbReference>
<gene>
    <name evidence="4" type="ORF">BB561_001847</name>
</gene>
<dbReference type="PANTHER" id="PTHR22767">
    <property type="entry name" value="N-TERMINAL ACETYLTRANSFERASE-RELATED"/>
    <property type="match status" value="1"/>
</dbReference>
<dbReference type="InterPro" id="IPR021183">
    <property type="entry name" value="NatA_aux_su"/>
</dbReference>
<evidence type="ECO:0000256" key="1">
    <source>
        <dbReference type="ARBA" id="ARBA00022737"/>
    </source>
</evidence>
<reference evidence="4 5" key="1">
    <citation type="journal article" date="2018" name="MBio">
        <title>Comparative Genomics Reveals the Core Gene Toolbox for the Fungus-Insect Symbiosis.</title>
        <authorList>
            <person name="Wang Y."/>
            <person name="Stata M."/>
            <person name="Wang W."/>
            <person name="Stajich J.E."/>
            <person name="White M.M."/>
            <person name="Moncalvo J.M."/>
        </authorList>
    </citation>
    <scope>NUCLEOTIDE SEQUENCE [LARGE SCALE GENOMIC DNA]</scope>
    <source>
        <strain evidence="4 5">SWE-8-4</strain>
    </source>
</reference>
<dbReference type="Pfam" id="PF13414">
    <property type="entry name" value="TPR_11"/>
    <property type="match status" value="1"/>
</dbReference>
<sequence>MGSTNPLKDLPQKSQVQFKEALKCFETREYKNGLKATEFILKKTPTHGESLSLRGLFLFNLGKKEEGYASVKDGLKQNIKSSINKKYIDAIRCYQQALNIDPENIQIYRDLAVLQTQTRRFSELVQTRELLYKHSNKDFIPSIGLIISYRLDGQYLKAARCLEKYLDSISKQELDTNIISELHLFKANLLELGGKNEEALNTLDTNYSQICDKQVLKNSQARILLKLGRLEESQQAYLELLDLNCDNAEYVVGYLKSCSLDIDMNLFYFSKKSKTFFAESSAPIHSEPLLSAIEELNQRYPDSHFLITLPLYFSTGDKFKELAQNVMKLYFTKGVPSLFNSLKSLYINFSSNFDPKRGSILNEVAENFSASLKSSNRFPDSEEEQSKEVYIWAEFYCVQYLDLNGEYNKALNRLDALIDLDDSIIEIQMFKAKLYKHMGDFSLAETTMNKVRNMEPNDRFLNAKTVKYMFRNNNIKQAEDTFAIFIRNDTTDKQQEILDLQVSWYMLERARSYTRKRKNARALLCYENILTFFNEYYDDQLDFHSYCMRKGTISSYFEMVSWGDNLYSSNPIYQTASSEYVQNLCVLHDKNMKAFGDSLPKPKAPAQSKNPSAPVSVPETDKSEKPELLDEAAKSTVYIDSKNPLEFAKPVLDIWLKHNVTSAAVLNAQFEAYIRLENSLDKALNSLVAACDKSITPTVLVNYIRLKELTKHANKNSAVDTSYVLAKLTEHYSTQIDFTKPNVEILTQLSQSTIGNKAQNILAASIGLEKIAHIDTNNKLVLLKKSVDLLYNFVSGFESSGSLGTKDLKLAYLLDIKEVYSKIIENIPKPKTKSKNKSKTEVTNANDTKAQNPENGDKSPNNEYSCLQDTYQEFLESARRLYPHSKTF</sequence>
<dbReference type="Gene3D" id="1.25.40.1040">
    <property type="match status" value="1"/>
</dbReference>
<dbReference type="Pfam" id="PF12569">
    <property type="entry name" value="NatA_aux_su"/>
    <property type="match status" value="1"/>
</dbReference>
<proteinExistence type="predicted"/>
<dbReference type="OrthoDB" id="10263032at2759"/>
<organism evidence="4 5">
    <name type="scientific">Smittium simulii</name>
    <dbReference type="NCBI Taxonomy" id="133385"/>
    <lineage>
        <taxon>Eukaryota</taxon>
        <taxon>Fungi</taxon>
        <taxon>Fungi incertae sedis</taxon>
        <taxon>Zoopagomycota</taxon>
        <taxon>Kickxellomycotina</taxon>
        <taxon>Harpellomycetes</taxon>
        <taxon>Harpellales</taxon>
        <taxon>Legeriomycetaceae</taxon>
        <taxon>Smittium</taxon>
    </lineage>
</organism>
<feature type="compositionally biased region" description="Polar residues" evidence="3">
    <location>
        <begin position="841"/>
        <end position="863"/>
    </location>
</feature>
<dbReference type="AlphaFoldDB" id="A0A2T9YSR3"/>
<feature type="region of interest" description="Disordered" evidence="3">
    <location>
        <begin position="830"/>
        <end position="863"/>
    </location>
</feature>
<comment type="caution">
    <text evidence="4">The sequence shown here is derived from an EMBL/GenBank/DDBJ whole genome shotgun (WGS) entry which is preliminary data.</text>
</comment>
<feature type="region of interest" description="Disordered" evidence="3">
    <location>
        <begin position="598"/>
        <end position="626"/>
    </location>
</feature>
<protein>
    <submittedName>
        <fullName evidence="4">Uncharacterized protein</fullName>
    </submittedName>
</protein>
<keyword evidence="1" id="KW-0677">Repeat</keyword>
<accession>A0A2T9YSR3</accession>
<evidence type="ECO:0000256" key="3">
    <source>
        <dbReference type="SAM" id="MobiDB-lite"/>
    </source>
</evidence>
<keyword evidence="5" id="KW-1185">Reference proteome</keyword>
<evidence type="ECO:0000313" key="4">
    <source>
        <dbReference type="EMBL" id="PVU95390.1"/>
    </source>
</evidence>
<dbReference type="EMBL" id="MBFR01000058">
    <property type="protein sequence ID" value="PVU95390.1"/>
    <property type="molecule type" value="Genomic_DNA"/>
</dbReference>
<dbReference type="PANTHER" id="PTHR22767:SF2">
    <property type="entry name" value="N(ALPHA)-ACETYLTRANSFERASE 15_16, ISOFORM A"/>
    <property type="match status" value="1"/>
</dbReference>
<dbReference type="GO" id="GO:0005737">
    <property type="term" value="C:cytoplasm"/>
    <property type="evidence" value="ECO:0007669"/>
    <property type="project" value="TreeGrafter"/>
</dbReference>